<feature type="transmembrane region" description="Helical" evidence="8">
    <location>
        <begin position="214"/>
        <end position="241"/>
    </location>
</feature>
<proteinExistence type="predicted"/>
<dbReference type="KEGG" id="slom:PXH66_11070"/>
<keyword evidence="7 8" id="KW-0472">Membrane</keyword>
<evidence type="ECO:0000256" key="5">
    <source>
        <dbReference type="ARBA" id="ARBA00022692"/>
    </source>
</evidence>
<gene>
    <name evidence="10" type="ORF">PXH66_11070</name>
</gene>
<feature type="transmembrane region" description="Helical" evidence="8">
    <location>
        <begin position="316"/>
        <end position="333"/>
    </location>
</feature>
<evidence type="ECO:0000256" key="2">
    <source>
        <dbReference type="ARBA" id="ARBA00022475"/>
    </source>
</evidence>
<protein>
    <submittedName>
        <fullName evidence="10">Glycosyltransferase family 39 protein</fullName>
        <ecNumber evidence="10">2.4.-.-</ecNumber>
    </submittedName>
</protein>
<dbReference type="Proteomes" id="UP001218638">
    <property type="component" value="Chromosome"/>
</dbReference>
<dbReference type="GO" id="GO:0005886">
    <property type="term" value="C:plasma membrane"/>
    <property type="evidence" value="ECO:0007669"/>
    <property type="project" value="UniProtKB-SubCell"/>
</dbReference>
<keyword evidence="3 10" id="KW-0328">Glycosyltransferase</keyword>
<dbReference type="Pfam" id="PF13231">
    <property type="entry name" value="PMT_2"/>
    <property type="match status" value="1"/>
</dbReference>
<feature type="transmembrane region" description="Helical" evidence="8">
    <location>
        <begin position="141"/>
        <end position="161"/>
    </location>
</feature>
<evidence type="ECO:0000256" key="8">
    <source>
        <dbReference type="SAM" id="Phobius"/>
    </source>
</evidence>
<dbReference type="GO" id="GO:0009103">
    <property type="term" value="P:lipopolysaccharide biosynthetic process"/>
    <property type="evidence" value="ECO:0007669"/>
    <property type="project" value="UniProtKB-ARBA"/>
</dbReference>
<evidence type="ECO:0000256" key="3">
    <source>
        <dbReference type="ARBA" id="ARBA00022676"/>
    </source>
</evidence>
<evidence type="ECO:0000259" key="9">
    <source>
        <dbReference type="Pfam" id="PF13231"/>
    </source>
</evidence>
<evidence type="ECO:0000256" key="6">
    <source>
        <dbReference type="ARBA" id="ARBA00022989"/>
    </source>
</evidence>
<evidence type="ECO:0000313" key="11">
    <source>
        <dbReference type="Proteomes" id="UP001218638"/>
    </source>
</evidence>
<keyword evidence="6 8" id="KW-1133">Transmembrane helix</keyword>
<dbReference type="PANTHER" id="PTHR33908:SF11">
    <property type="entry name" value="MEMBRANE PROTEIN"/>
    <property type="match status" value="1"/>
</dbReference>
<evidence type="ECO:0000256" key="7">
    <source>
        <dbReference type="ARBA" id="ARBA00023136"/>
    </source>
</evidence>
<evidence type="ECO:0000256" key="4">
    <source>
        <dbReference type="ARBA" id="ARBA00022679"/>
    </source>
</evidence>
<reference evidence="10" key="1">
    <citation type="submission" date="2023-03" db="EMBL/GenBank/DDBJ databases">
        <title>Lomoglobus Profundus gen. nov., sp. nov., a novel member of the phylum Verrucomicrobia, isolated from deep-marine sediment of South China Sea.</title>
        <authorList>
            <person name="Ahmad T."/>
            <person name="Ishaq S.E."/>
            <person name="Wang F."/>
        </authorList>
    </citation>
    <scope>NUCLEOTIDE SEQUENCE</scope>
    <source>
        <strain evidence="10">LMO-M01</strain>
    </source>
</reference>
<keyword evidence="4 10" id="KW-0808">Transferase</keyword>
<feature type="domain" description="Glycosyltransferase RgtA/B/C/D-like" evidence="9">
    <location>
        <begin position="69"/>
        <end position="226"/>
    </location>
</feature>
<keyword evidence="11" id="KW-1185">Reference proteome</keyword>
<dbReference type="AlphaFoldDB" id="A0AAF0CST2"/>
<dbReference type="EMBL" id="CP119075">
    <property type="protein sequence ID" value="WED67390.1"/>
    <property type="molecule type" value="Genomic_DNA"/>
</dbReference>
<feature type="transmembrane region" description="Helical" evidence="8">
    <location>
        <begin position="372"/>
        <end position="390"/>
    </location>
</feature>
<keyword evidence="2" id="KW-1003">Cell membrane</keyword>
<dbReference type="EC" id="2.4.-.-" evidence="10"/>
<accession>A0AAF0CST2</accession>
<dbReference type="PANTHER" id="PTHR33908">
    <property type="entry name" value="MANNOSYLTRANSFERASE YKCB-RELATED"/>
    <property type="match status" value="1"/>
</dbReference>
<feature type="transmembrane region" description="Helical" evidence="8">
    <location>
        <begin position="273"/>
        <end position="296"/>
    </location>
</feature>
<evidence type="ECO:0000313" key="10">
    <source>
        <dbReference type="EMBL" id="WED67390.1"/>
    </source>
</evidence>
<dbReference type="RefSeq" id="WP_330931544.1">
    <property type="nucleotide sequence ID" value="NZ_CP119075.1"/>
</dbReference>
<feature type="transmembrane region" description="Helical" evidence="8">
    <location>
        <begin position="117"/>
        <end position="135"/>
    </location>
</feature>
<dbReference type="InterPro" id="IPR038731">
    <property type="entry name" value="RgtA/B/C-like"/>
</dbReference>
<feature type="transmembrane region" description="Helical" evidence="8">
    <location>
        <begin position="72"/>
        <end position="105"/>
    </location>
</feature>
<organism evidence="10 11">
    <name type="scientific">Synoicihabitans lomoniglobus</name>
    <dbReference type="NCBI Taxonomy" id="2909285"/>
    <lineage>
        <taxon>Bacteria</taxon>
        <taxon>Pseudomonadati</taxon>
        <taxon>Verrucomicrobiota</taxon>
        <taxon>Opitutia</taxon>
        <taxon>Opitutales</taxon>
        <taxon>Opitutaceae</taxon>
        <taxon>Synoicihabitans</taxon>
    </lineage>
</organism>
<comment type="subcellular location">
    <subcellularLocation>
        <location evidence="1">Cell membrane</location>
        <topology evidence="1">Multi-pass membrane protein</topology>
    </subcellularLocation>
</comment>
<sequence>MNKNFRSILALLSRRPLILVSIAVTCWIFWLRAPSFDVTMWNVDETIHTAIAQTLLDGGLIYRDAIDQRTPLTYYVFAVVFAITGVELPAIRILIAAMIVGTCLMLGKMVRSLHGNLTAVLAVVGFGSFSSYLLFPSDSFAANTEWFVVFFTAAAASTFWGNSSSNVNGVRCVWTGVLLGLAALSKQSALLEAAPAGCALLTMGVSRHMSWHKIMLCGGAILSGFSLVIAVSVIALTVAGAGSDYFFYAWTYNLQYYGPEIKFLDKLASGLPWFAAIWTNYPILFIFGVGAAIGCFLRTVQLASSARDQEQRPKDVYLLTWCIASFGGALSGGRGFDHYFIPCLAPFAWMAARGAGAVVSVIHANQTQYPRVARVVAGLIVMGFVGSALIRSAEAREIPAPQDDPAMKISDVIRDHVSDDDSIFVWGFNPDIYYYSGTKPASRFVYCTFQTGLVPWTNVAPEVDTTYAIVPGAMDDLLADLEFSAPRVIVDCSDSSYRHFDKYPLSKFPRLETWIDEQYRELNSKKIRQHGFRIFLRRDAVITTPRDSVDSVSTTGVRLADHINLVPGLNRVEVQATSNDDPIVGVDLKLNGRSVGAVTVADCSSVDIIFPLLLAANVEQVTLHPWVRRQHSGWESGQKSVVKVSAFSATIEQALEFALPVVRGRLSASGVRAPFGASTNSFDGHRNFAMHAPSLLRYDLPADAARISGAFGLPAGAYASDNPSPTDGAEFIVRVRQGNKTAHELLRRLVIPNINPDDAGIHAFDLELPVDDSMATLEFEITPGPSGVSSSDWTFWSDLRIETSP</sequence>
<keyword evidence="5 8" id="KW-0812">Transmembrane</keyword>
<dbReference type="InterPro" id="IPR050297">
    <property type="entry name" value="LipidA_mod_glycosyltrf_83"/>
</dbReference>
<dbReference type="GO" id="GO:0016763">
    <property type="term" value="F:pentosyltransferase activity"/>
    <property type="evidence" value="ECO:0007669"/>
    <property type="project" value="TreeGrafter"/>
</dbReference>
<feature type="transmembrane region" description="Helical" evidence="8">
    <location>
        <begin position="339"/>
        <end position="360"/>
    </location>
</feature>
<evidence type="ECO:0000256" key="1">
    <source>
        <dbReference type="ARBA" id="ARBA00004651"/>
    </source>
</evidence>
<name>A0AAF0CST2_9BACT</name>
<feature type="transmembrane region" description="Helical" evidence="8">
    <location>
        <begin position="12"/>
        <end position="31"/>
    </location>
</feature>